<evidence type="ECO:0000313" key="2">
    <source>
        <dbReference type="Proteomes" id="UP000799764"/>
    </source>
</evidence>
<reference evidence="1" key="1">
    <citation type="journal article" date="2020" name="Stud. Mycol.">
        <title>101 Dothideomycetes genomes: a test case for predicting lifestyles and emergence of pathogens.</title>
        <authorList>
            <person name="Haridas S."/>
            <person name="Albert R."/>
            <person name="Binder M."/>
            <person name="Bloem J."/>
            <person name="Labutti K."/>
            <person name="Salamov A."/>
            <person name="Andreopoulos B."/>
            <person name="Baker S."/>
            <person name="Barry K."/>
            <person name="Bills G."/>
            <person name="Bluhm B."/>
            <person name="Cannon C."/>
            <person name="Castanera R."/>
            <person name="Culley D."/>
            <person name="Daum C."/>
            <person name="Ezra D."/>
            <person name="Gonzalez J."/>
            <person name="Henrissat B."/>
            <person name="Kuo A."/>
            <person name="Liang C."/>
            <person name="Lipzen A."/>
            <person name="Lutzoni F."/>
            <person name="Magnuson J."/>
            <person name="Mondo S."/>
            <person name="Nolan M."/>
            <person name="Ohm R."/>
            <person name="Pangilinan J."/>
            <person name="Park H.-J."/>
            <person name="Ramirez L."/>
            <person name="Alfaro M."/>
            <person name="Sun H."/>
            <person name="Tritt A."/>
            <person name="Yoshinaga Y."/>
            <person name="Zwiers L.-H."/>
            <person name="Turgeon B."/>
            <person name="Goodwin S."/>
            <person name="Spatafora J."/>
            <person name="Crous P."/>
            <person name="Grigoriev I."/>
        </authorList>
    </citation>
    <scope>NUCLEOTIDE SEQUENCE</scope>
    <source>
        <strain evidence="1">CBS 690.94</strain>
    </source>
</reference>
<name>A0A9P4PND0_9PLEO</name>
<proteinExistence type="predicted"/>
<accession>A0A9P4PND0</accession>
<keyword evidence="2" id="KW-1185">Reference proteome</keyword>
<sequence length="195" mass="22116">MRLKSLQHPGLQDKVHVELEADLDRKDSLQVQQRACFSFRSSNSSATSRWSQCSCPKRTVLCRTSTRLHSKNIGCFPARNGLRSNCSANENLPVRTNRDISLHILANRESPTSTSPFIISSGCVKSREKPFLRRMKSLCRRPQCHSAPQVNIGHHCIEALVDAYWSKAGPINICEHPQSMMHSDQFLMAARNMWL</sequence>
<dbReference type="AlphaFoldDB" id="A0A9P4PND0"/>
<dbReference type="EMBL" id="MU001497">
    <property type="protein sequence ID" value="KAF2447132.1"/>
    <property type="molecule type" value="Genomic_DNA"/>
</dbReference>
<organism evidence="1 2">
    <name type="scientific">Karstenula rhodostoma CBS 690.94</name>
    <dbReference type="NCBI Taxonomy" id="1392251"/>
    <lineage>
        <taxon>Eukaryota</taxon>
        <taxon>Fungi</taxon>
        <taxon>Dikarya</taxon>
        <taxon>Ascomycota</taxon>
        <taxon>Pezizomycotina</taxon>
        <taxon>Dothideomycetes</taxon>
        <taxon>Pleosporomycetidae</taxon>
        <taxon>Pleosporales</taxon>
        <taxon>Massarineae</taxon>
        <taxon>Didymosphaeriaceae</taxon>
        <taxon>Karstenula</taxon>
    </lineage>
</organism>
<dbReference type="Proteomes" id="UP000799764">
    <property type="component" value="Unassembled WGS sequence"/>
</dbReference>
<comment type="caution">
    <text evidence="1">The sequence shown here is derived from an EMBL/GenBank/DDBJ whole genome shotgun (WGS) entry which is preliminary data.</text>
</comment>
<evidence type="ECO:0000313" key="1">
    <source>
        <dbReference type="EMBL" id="KAF2447132.1"/>
    </source>
</evidence>
<protein>
    <submittedName>
        <fullName evidence="1">Uncharacterized protein</fullName>
    </submittedName>
</protein>
<gene>
    <name evidence="1" type="ORF">P171DRAFT_246360</name>
</gene>